<accession>A0A0F9W768</accession>
<evidence type="ECO:0000313" key="1">
    <source>
        <dbReference type="EMBL" id="KKN81516.1"/>
    </source>
</evidence>
<dbReference type="EMBL" id="LAZR01000213">
    <property type="protein sequence ID" value="KKN81516.1"/>
    <property type="molecule type" value="Genomic_DNA"/>
</dbReference>
<proteinExistence type="predicted"/>
<comment type="caution">
    <text evidence="1">The sequence shown here is derived from an EMBL/GenBank/DDBJ whole genome shotgun (WGS) entry which is preliminary data.</text>
</comment>
<name>A0A0F9W768_9ZZZZ</name>
<gene>
    <name evidence="1" type="ORF">LCGC14_0317750</name>
</gene>
<reference evidence="1" key="1">
    <citation type="journal article" date="2015" name="Nature">
        <title>Complex archaea that bridge the gap between prokaryotes and eukaryotes.</title>
        <authorList>
            <person name="Spang A."/>
            <person name="Saw J.H."/>
            <person name="Jorgensen S.L."/>
            <person name="Zaremba-Niedzwiedzka K."/>
            <person name="Martijn J."/>
            <person name="Lind A.E."/>
            <person name="van Eijk R."/>
            <person name="Schleper C."/>
            <person name="Guy L."/>
            <person name="Ettema T.J."/>
        </authorList>
    </citation>
    <scope>NUCLEOTIDE SEQUENCE</scope>
</reference>
<dbReference type="AlphaFoldDB" id="A0A0F9W768"/>
<protein>
    <submittedName>
        <fullName evidence="1">Uncharacterized protein</fullName>
    </submittedName>
</protein>
<organism evidence="1">
    <name type="scientific">marine sediment metagenome</name>
    <dbReference type="NCBI Taxonomy" id="412755"/>
    <lineage>
        <taxon>unclassified sequences</taxon>
        <taxon>metagenomes</taxon>
        <taxon>ecological metagenomes</taxon>
    </lineage>
</organism>
<sequence>MHSPNGLAIYMLYNESIHHAYIWTVAERDDYSARMKAADGMLKGQRGRLFTGPTGVDAMDFMSVIIGRKKDDGESD</sequence>